<dbReference type="SUPFAM" id="SSF117281">
    <property type="entry name" value="Kelch motif"/>
    <property type="match status" value="1"/>
</dbReference>
<reference evidence="4" key="3">
    <citation type="submission" date="2015-06" db="UniProtKB">
        <authorList>
            <consortium name="EnsemblMetazoa"/>
        </authorList>
    </citation>
    <scope>IDENTIFICATION</scope>
</reference>
<dbReference type="EnsemblMetazoa" id="CapteT93513">
    <property type="protein sequence ID" value="CapteP93513"/>
    <property type="gene ID" value="CapteG93513"/>
</dbReference>
<dbReference type="STRING" id="283909.R7UK24"/>
<dbReference type="Proteomes" id="UP000014760">
    <property type="component" value="Unassembled WGS sequence"/>
</dbReference>
<evidence type="ECO:0000313" key="3">
    <source>
        <dbReference type="EMBL" id="ELU04148.1"/>
    </source>
</evidence>
<dbReference type="EMBL" id="KB302615">
    <property type="protein sequence ID" value="ELU04148.1"/>
    <property type="molecule type" value="Genomic_DNA"/>
</dbReference>
<dbReference type="Gene3D" id="2.120.10.80">
    <property type="entry name" value="Kelch-type beta propeller"/>
    <property type="match status" value="2"/>
</dbReference>
<reference evidence="5" key="1">
    <citation type="submission" date="2012-12" db="EMBL/GenBank/DDBJ databases">
        <authorList>
            <person name="Hellsten U."/>
            <person name="Grimwood J."/>
            <person name="Chapman J.A."/>
            <person name="Shapiro H."/>
            <person name="Aerts A."/>
            <person name="Otillar R.P."/>
            <person name="Terry A.Y."/>
            <person name="Boore J.L."/>
            <person name="Simakov O."/>
            <person name="Marletaz F."/>
            <person name="Cho S.-J."/>
            <person name="Edsinger-Gonzales E."/>
            <person name="Havlak P."/>
            <person name="Kuo D.-H."/>
            <person name="Larsson T."/>
            <person name="Lv J."/>
            <person name="Arendt D."/>
            <person name="Savage R."/>
            <person name="Osoegawa K."/>
            <person name="de Jong P."/>
            <person name="Lindberg D.R."/>
            <person name="Seaver E.C."/>
            <person name="Weisblat D.A."/>
            <person name="Putnam N.H."/>
            <person name="Grigoriev I.V."/>
            <person name="Rokhsar D.S."/>
        </authorList>
    </citation>
    <scope>NUCLEOTIDE SEQUENCE</scope>
    <source>
        <strain evidence="5">I ESC-2004</strain>
    </source>
</reference>
<keyword evidence="5" id="KW-1185">Reference proteome</keyword>
<dbReference type="SUPFAM" id="SSF50965">
    <property type="entry name" value="Galactose oxidase, central domain"/>
    <property type="match status" value="1"/>
</dbReference>
<proteinExistence type="predicted"/>
<evidence type="ECO:0000256" key="2">
    <source>
        <dbReference type="ARBA" id="ARBA00022737"/>
    </source>
</evidence>
<dbReference type="PANTHER" id="PTHR46093:SF19">
    <property type="entry name" value="RAB9 EFFECTOR PROTEIN WITH KELCH MOTIFS-LIKE"/>
    <property type="match status" value="1"/>
</dbReference>
<organism evidence="3">
    <name type="scientific">Capitella teleta</name>
    <name type="common">Polychaete worm</name>
    <dbReference type="NCBI Taxonomy" id="283909"/>
    <lineage>
        <taxon>Eukaryota</taxon>
        <taxon>Metazoa</taxon>
        <taxon>Spiralia</taxon>
        <taxon>Lophotrochozoa</taxon>
        <taxon>Annelida</taxon>
        <taxon>Polychaeta</taxon>
        <taxon>Sedentaria</taxon>
        <taxon>Scolecida</taxon>
        <taxon>Capitellidae</taxon>
        <taxon>Capitella</taxon>
    </lineage>
</organism>
<evidence type="ECO:0000313" key="4">
    <source>
        <dbReference type="EnsemblMetazoa" id="CapteP93513"/>
    </source>
</evidence>
<evidence type="ECO:0000313" key="5">
    <source>
        <dbReference type="Proteomes" id="UP000014760"/>
    </source>
</evidence>
<keyword evidence="2" id="KW-0677">Repeat</keyword>
<sequence length="322" mass="36067">MTSENGPSVRWGHTLSRVNDSSSVLIGGQGDKSQFCRDSIWYLNMDAATWKPLDSRADGPKPEARMGHTAIFDPTMRCIYLFGGSKQKKWFNDVHMLDTDERKWSLVKANGKAPTRSYHSCTLYRHELWIFGGVFPLPDPQPDGCSNDVHVFSPVCESWYDPIVMGERPCPRSGHSATLLGDRLVVFGGWDAPVCFNDVHVLDLCIVEWAKLETRGTPPSPRSWHGSTNLTGNRLLIQGGYNGNDALSDTFILNMDTVSWTQVHLQPPLIPRAGHTTLCLPFSHTQENKDKILIFGGGDNEGSFYNDLLEIMIPFETENVLR</sequence>
<dbReference type="OMA" id="WYQPIVL"/>
<protein>
    <submittedName>
        <fullName evidence="3 4">Uncharacterized protein</fullName>
    </submittedName>
</protein>
<gene>
    <name evidence="3" type="ORF">CAPTEDRAFT_93513</name>
</gene>
<dbReference type="Pfam" id="PF13415">
    <property type="entry name" value="Beta-prop_FBX42"/>
    <property type="match status" value="1"/>
</dbReference>
<keyword evidence="1" id="KW-0880">Kelch repeat</keyword>
<evidence type="ECO:0000256" key="1">
    <source>
        <dbReference type="ARBA" id="ARBA00022441"/>
    </source>
</evidence>
<dbReference type="AlphaFoldDB" id="R7UK24"/>
<dbReference type="InterPro" id="IPR015915">
    <property type="entry name" value="Kelch-typ_b-propeller"/>
</dbReference>
<name>R7UK24_CAPTE</name>
<dbReference type="PANTHER" id="PTHR46093">
    <property type="entry name" value="ACYL-COA-BINDING DOMAIN-CONTAINING PROTEIN 5"/>
    <property type="match status" value="1"/>
</dbReference>
<dbReference type="OrthoDB" id="10250130at2759"/>
<dbReference type="EMBL" id="AMQN01001468">
    <property type="status" value="NOT_ANNOTATED_CDS"/>
    <property type="molecule type" value="Genomic_DNA"/>
</dbReference>
<dbReference type="InterPro" id="IPR011043">
    <property type="entry name" value="Gal_Oxase/kelch_b-propeller"/>
</dbReference>
<reference evidence="3 5" key="2">
    <citation type="journal article" date="2013" name="Nature">
        <title>Insights into bilaterian evolution from three spiralian genomes.</title>
        <authorList>
            <person name="Simakov O."/>
            <person name="Marletaz F."/>
            <person name="Cho S.J."/>
            <person name="Edsinger-Gonzales E."/>
            <person name="Havlak P."/>
            <person name="Hellsten U."/>
            <person name="Kuo D.H."/>
            <person name="Larsson T."/>
            <person name="Lv J."/>
            <person name="Arendt D."/>
            <person name="Savage R."/>
            <person name="Osoegawa K."/>
            <person name="de Jong P."/>
            <person name="Grimwood J."/>
            <person name="Chapman J.A."/>
            <person name="Shapiro H."/>
            <person name="Aerts A."/>
            <person name="Otillar R.P."/>
            <person name="Terry A.Y."/>
            <person name="Boore J.L."/>
            <person name="Grigoriev I.V."/>
            <person name="Lindberg D.R."/>
            <person name="Seaver E.C."/>
            <person name="Weisblat D.A."/>
            <person name="Putnam N.H."/>
            <person name="Rokhsar D.S."/>
        </authorList>
    </citation>
    <scope>NUCLEOTIDE SEQUENCE</scope>
    <source>
        <strain evidence="3 5">I ESC-2004</strain>
    </source>
</reference>
<accession>R7UK24</accession>
<dbReference type="HOGENOM" id="CLU_075977_0_0_1"/>